<sequence>MFPGICTLPFLRTLQLACGACIGTDDDLPSSHQNRFQRGGRTAAGNGRLAVAPFPRIHGGGGDMETQIHLIEQEA</sequence>
<evidence type="ECO:0000313" key="3">
    <source>
        <dbReference type="Proteomes" id="UP001396334"/>
    </source>
</evidence>
<evidence type="ECO:0000256" key="1">
    <source>
        <dbReference type="SAM" id="SignalP"/>
    </source>
</evidence>
<dbReference type="Proteomes" id="UP001396334">
    <property type="component" value="Unassembled WGS sequence"/>
</dbReference>
<keyword evidence="1" id="KW-0732">Signal</keyword>
<keyword evidence="3" id="KW-1185">Reference proteome</keyword>
<accession>A0ABR1ZBB0</accession>
<name>A0ABR1ZBB0_9ROSI</name>
<organism evidence="2 3">
    <name type="scientific">Hibiscus sabdariffa</name>
    <name type="common">roselle</name>
    <dbReference type="NCBI Taxonomy" id="183260"/>
    <lineage>
        <taxon>Eukaryota</taxon>
        <taxon>Viridiplantae</taxon>
        <taxon>Streptophyta</taxon>
        <taxon>Embryophyta</taxon>
        <taxon>Tracheophyta</taxon>
        <taxon>Spermatophyta</taxon>
        <taxon>Magnoliopsida</taxon>
        <taxon>eudicotyledons</taxon>
        <taxon>Gunneridae</taxon>
        <taxon>Pentapetalae</taxon>
        <taxon>rosids</taxon>
        <taxon>malvids</taxon>
        <taxon>Malvales</taxon>
        <taxon>Malvaceae</taxon>
        <taxon>Malvoideae</taxon>
        <taxon>Hibiscus</taxon>
    </lineage>
</organism>
<reference evidence="2 3" key="1">
    <citation type="journal article" date="2024" name="G3 (Bethesda)">
        <title>Genome assembly of Hibiscus sabdariffa L. provides insights into metabolisms of medicinal natural products.</title>
        <authorList>
            <person name="Kim T."/>
        </authorList>
    </citation>
    <scope>NUCLEOTIDE SEQUENCE [LARGE SCALE GENOMIC DNA]</scope>
    <source>
        <strain evidence="2">TK-2024</strain>
        <tissue evidence="2">Old leaves</tissue>
    </source>
</reference>
<evidence type="ECO:0008006" key="4">
    <source>
        <dbReference type="Google" id="ProtNLM"/>
    </source>
</evidence>
<comment type="caution">
    <text evidence="2">The sequence shown here is derived from an EMBL/GenBank/DDBJ whole genome shotgun (WGS) entry which is preliminary data.</text>
</comment>
<feature type="signal peptide" evidence="1">
    <location>
        <begin position="1"/>
        <end position="19"/>
    </location>
</feature>
<protein>
    <recommendedName>
        <fullName evidence="4">Secreted protein</fullName>
    </recommendedName>
</protein>
<evidence type="ECO:0000313" key="2">
    <source>
        <dbReference type="EMBL" id="KAK8477566.1"/>
    </source>
</evidence>
<dbReference type="EMBL" id="JBBPBN010001770">
    <property type="protein sequence ID" value="KAK8477566.1"/>
    <property type="molecule type" value="Genomic_DNA"/>
</dbReference>
<gene>
    <name evidence="2" type="ORF">V6N11_072714</name>
</gene>
<proteinExistence type="predicted"/>
<feature type="chain" id="PRO_5046420353" description="Secreted protein" evidence="1">
    <location>
        <begin position="20"/>
        <end position="75"/>
    </location>
</feature>